<keyword evidence="10" id="KW-1185">Reference proteome</keyword>
<feature type="transmembrane region" description="Helical" evidence="8">
    <location>
        <begin position="35"/>
        <end position="53"/>
    </location>
</feature>
<keyword evidence="6 8" id="KW-1133">Transmembrane helix</keyword>
<evidence type="ECO:0000256" key="2">
    <source>
        <dbReference type="ARBA" id="ARBA00009773"/>
    </source>
</evidence>
<keyword evidence="5 8" id="KW-0812">Transmembrane</keyword>
<evidence type="ECO:0000256" key="8">
    <source>
        <dbReference type="SAM" id="Phobius"/>
    </source>
</evidence>
<keyword evidence="3" id="KW-0813">Transport</keyword>
<proteinExistence type="inferred from homology"/>
<evidence type="ECO:0000256" key="6">
    <source>
        <dbReference type="ARBA" id="ARBA00022989"/>
    </source>
</evidence>
<keyword evidence="7 8" id="KW-0472">Membrane</keyword>
<organism evidence="9 10">
    <name type="scientific">Nocardioides furvisabuli</name>
    <dbReference type="NCBI Taxonomy" id="375542"/>
    <lineage>
        <taxon>Bacteria</taxon>
        <taxon>Bacillati</taxon>
        <taxon>Actinomycetota</taxon>
        <taxon>Actinomycetes</taxon>
        <taxon>Propionibacteriales</taxon>
        <taxon>Nocardioidaceae</taxon>
        <taxon>Nocardioides</taxon>
    </lineage>
</organism>
<dbReference type="Proteomes" id="UP001501161">
    <property type="component" value="Unassembled WGS sequence"/>
</dbReference>
<comment type="subcellular location">
    <subcellularLocation>
        <location evidence="1">Cell membrane</location>
        <topology evidence="1">Multi-pass membrane protein</topology>
    </subcellularLocation>
</comment>
<accession>A0ABP5JCR8</accession>
<evidence type="ECO:0000256" key="4">
    <source>
        <dbReference type="ARBA" id="ARBA00022475"/>
    </source>
</evidence>
<feature type="transmembrane region" description="Helical" evidence="8">
    <location>
        <begin position="59"/>
        <end position="77"/>
    </location>
</feature>
<feature type="transmembrane region" description="Helical" evidence="8">
    <location>
        <begin position="293"/>
        <end position="310"/>
    </location>
</feature>
<dbReference type="RefSeq" id="WP_231251395.1">
    <property type="nucleotide sequence ID" value="NZ_BAAAMQ010000015.1"/>
</dbReference>
<evidence type="ECO:0000256" key="1">
    <source>
        <dbReference type="ARBA" id="ARBA00004651"/>
    </source>
</evidence>
<dbReference type="InterPro" id="IPR002549">
    <property type="entry name" value="AI-2E-like"/>
</dbReference>
<feature type="transmembrane region" description="Helical" evidence="8">
    <location>
        <begin position="330"/>
        <end position="360"/>
    </location>
</feature>
<sequence length="391" mass="40686">MAVRRAGGSSHHDGPPESRSREVVIGEAVTWLSRWALRWIVIAVGAALLGWVLQQLWSIVLPVLLALILTTVLQPPARWLETRLRFPQLAAAASAVAGSLLALAGVIVFIAPSVAAQVGEIADSASEGLTRLQAWVEGSDTLDVTHAQVESAVDAFQERLRSSASSIASGVLVGVGTITSALVNVLVTLVLAFFFLKDGRSFLPWLRRTTGPHVGTHLTEVGSRAWDTLGGFVRTQALVGLIDAALIGAALLLLGVPLAVPLAVLTFIAAFAPIVGAVTVGALAVLVALVTNGWVVGLAVLVVVLVVQQLEGNVLLPWLQGKSLDLHAAVVLLAIVLGSTLFGVAGAFLSVPVVAVGAVVARYLDERIDHATADDRVEDDDAHAGEDAPDA</sequence>
<feature type="transmembrane region" description="Helical" evidence="8">
    <location>
        <begin position="89"/>
        <end position="111"/>
    </location>
</feature>
<feature type="transmembrane region" description="Helical" evidence="8">
    <location>
        <begin position="167"/>
        <end position="196"/>
    </location>
</feature>
<evidence type="ECO:0000256" key="5">
    <source>
        <dbReference type="ARBA" id="ARBA00022692"/>
    </source>
</evidence>
<gene>
    <name evidence="9" type="ORF">GCM10009726_30710</name>
</gene>
<evidence type="ECO:0000313" key="9">
    <source>
        <dbReference type="EMBL" id="GAA2113309.1"/>
    </source>
</evidence>
<name>A0ABP5JCR8_9ACTN</name>
<evidence type="ECO:0000256" key="3">
    <source>
        <dbReference type="ARBA" id="ARBA00022448"/>
    </source>
</evidence>
<evidence type="ECO:0000313" key="10">
    <source>
        <dbReference type="Proteomes" id="UP001501161"/>
    </source>
</evidence>
<evidence type="ECO:0000256" key="7">
    <source>
        <dbReference type="ARBA" id="ARBA00023136"/>
    </source>
</evidence>
<comment type="caution">
    <text evidence="9">The sequence shown here is derived from an EMBL/GenBank/DDBJ whole genome shotgun (WGS) entry which is preliminary data.</text>
</comment>
<reference evidence="10" key="1">
    <citation type="journal article" date="2019" name="Int. J. Syst. Evol. Microbiol.">
        <title>The Global Catalogue of Microorganisms (GCM) 10K type strain sequencing project: providing services to taxonomists for standard genome sequencing and annotation.</title>
        <authorList>
            <consortium name="The Broad Institute Genomics Platform"/>
            <consortium name="The Broad Institute Genome Sequencing Center for Infectious Disease"/>
            <person name="Wu L."/>
            <person name="Ma J."/>
        </authorList>
    </citation>
    <scope>NUCLEOTIDE SEQUENCE [LARGE SCALE GENOMIC DNA]</scope>
    <source>
        <strain evidence="10">JCM 13813</strain>
    </source>
</reference>
<feature type="transmembrane region" description="Helical" evidence="8">
    <location>
        <begin position="237"/>
        <end position="256"/>
    </location>
</feature>
<comment type="similarity">
    <text evidence="2">Belongs to the autoinducer-2 exporter (AI-2E) (TC 2.A.86) family.</text>
</comment>
<keyword evidence="4" id="KW-1003">Cell membrane</keyword>
<feature type="transmembrane region" description="Helical" evidence="8">
    <location>
        <begin position="262"/>
        <end position="286"/>
    </location>
</feature>
<dbReference type="EMBL" id="BAAAMQ010000015">
    <property type="protein sequence ID" value="GAA2113309.1"/>
    <property type="molecule type" value="Genomic_DNA"/>
</dbReference>
<protein>
    <submittedName>
        <fullName evidence="9">AI-2E family transporter</fullName>
    </submittedName>
</protein>
<dbReference type="PANTHER" id="PTHR21716">
    <property type="entry name" value="TRANSMEMBRANE PROTEIN"/>
    <property type="match status" value="1"/>
</dbReference>
<dbReference type="PANTHER" id="PTHR21716:SF53">
    <property type="entry name" value="PERMEASE PERM-RELATED"/>
    <property type="match status" value="1"/>
</dbReference>
<dbReference type="Pfam" id="PF01594">
    <property type="entry name" value="AI-2E_transport"/>
    <property type="match status" value="1"/>
</dbReference>